<sequence>MAEKPDMPLFELLSDLLQQVESMSNQEEVELRAKIEALGLEVTKVPEQAPKHLDELEIAAELDKLSARLDNVDKMISSAMASDPEVKSLLSNTADIWMPVITASADERREFAGTSGEGSQGEQEDTKQ</sequence>
<evidence type="ECO:0000256" key="1">
    <source>
        <dbReference type="SAM" id="MobiDB-lite"/>
    </source>
</evidence>
<proteinExistence type="predicted"/>
<feature type="region of interest" description="Disordered" evidence="1">
    <location>
        <begin position="107"/>
        <end position="128"/>
    </location>
</feature>
<dbReference type="Proteomes" id="UP000324897">
    <property type="component" value="Chromosome 3"/>
</dbReference>
<dbReference type="PANTHER" id="PTHR37727:SF1">
    <property type="entry name" value="ECOTROPIC VIRAL INTEGRATION SITE PROTEIN"/>
    <property type="match status" value="1"/>
</dbReference>
<dbReference type="EMBL" id="RWGY01000039">
    <property type="protein sequence ID" value="TVU10361.1"/>
    <property type="molecule type" value="Genomic_DNA"/>
</dbReference>
<evidence type="ECO:0000313" key="2">
    <source>
        <dbReference type="EMBL" id="TVU10361.1"/>
    </source>
</evidence>
<evidence type="ECO:0000313" key="3">
    <source>
        <dbReference type="Proteomes" id="UP000324897"/>
    </source>
</evidence>
<dbReference type="Gramene" id="TVU10361">
    <property type="protein sequence ID" value="TVU10361"/>
    <property type="gene ID" value="EJB05_43886"/>
</dbReference>
<dbReference type="PANTHER" id="PTHR37727">
    <property type="entry name" value="ECOTROPIC VIRAL INTEGRATION SITE PROTEIN"/>
    <property type="match status" value="1"/>
</dbReference>
<dbReference type="AlphaFoldDB" id="A0A5J9TI34"/>
<protein>
    <submittedName>
        <fullName evidence="2">Uncharacterized protein</fullName>
    </submittedName>
</protein>
<gene>
    <name evidence="2" type="ORF">EJB05_43886</name>
</gene>
<accession>A0A5J9TI34</accession>
<keyword evidence="3" id="KW-1185">Reference proteome</keyword>
<dbReference type="OrthoDB" id="2020323at2759"/>
<name>A0A5J9TI34_9POAL</name>
<organism evidence="2 3">
    <name type="scientific">Eragrostis curvula</name>
    <name type="common">weeping love grass</name>
    <dbReference type="NCBI Taxonomy" id="38414"/>
    <lineage>
        <taxon>Eukaryota</taxon>
        <taxon>Viridiplantae</taxon>
        <taxon>Streptophyta</taxon>
        <taxon>Embryophyta</taxon>
        <taxon>Tracheophyta</taxon>
        <taxon>Spermatophyta</taxon>
        <taxon>Magnoliopsida</taxon>
        <taxon>Liliopsida</taxon>
        <taxon>Poales</taxon>
        <taxon>Poaceae</taxon>
        <taxon>PACMAD clade</taxon>
        <taxon>Chloridoideae</taxon>
        <taxon>Eragrostideae</taxon>
        <taxon>Eragrostidinae</taxon>
        <taxon>Eragrostis</taxon>
    </lineage>
</organism>
<comment type="caution">
    <text evidence="2">The sequence shown here is derived from an EMBL/GenBank/DDBJ whole genome shotgun (WGS) entry which is preliminary data.</text>
</comment>
<reference evidence="2 3" key="1">
    <citation type="journal article" date="2019" name="Sci. Rep.">
        <title>A high-quality genome of Eragrostis curvula grass provides insights into Poaceae evolution and supports new strategies to enhance forage quality.</title>
        <authorList>
            <person name="Carballo J."/>
            <person name="Santos B.A.C.M."/>
            <person name="Zappacosta D."/>
            <person name="Garbus I."/>
            <person name="Selva J.P."/>
            <person name="Gallo C.A."/>
            <person name="Diaz A."/>
            <person name="Albertini E."/>
            <person name="Caccamo M."/>
            <person name="Echenique V."/>
        </authorList>
    </citation>
    <scope>NUCLEOTIDE SEQUENCE [LARGE SCALE GENOMIC DNA]</scope>
    <source>
        <strain evidence="3">cv. Victoria</strain>
        <tissue evidence="2">Leaf</tissue>
    </source>
</reference>